<name>A0A7W9FJ38_9HYPH</name>
<dbReference type="SMART" id="SM00345">
    <property type="entry name" value="HTH_GNTR"/>
    <property type="match status" value="1"/>
</dbReference>
<sequence>MQNGKIIDRTAAPLRQQVVRLIREDILNGALMPGQRLVENTLCDAYGVSRTVIREALRQLESEHLIKVLPNLGPMVTVLTEAEIKSIYVVRAALEGLAGELFALHASPAQCKDLVRLANRLDKEYRKGDVDSREEIKADFYRQLTAGAGNDVLTESLRSIHARIAVFRRYAFVDPARIEPSIAELEAIIDAAAVKRDPAAAWAACEHHIILAGDLAVMEYSRRNREILAAEEAEAAAKAASAADAKGAGSPARRGSGRYHPARA</sequence>
<dbReference type="SMART" id="SM00895">
    <property type="entry name" value="FCD"/>
    <property type="match status" value="1"/>
</dbReference>
<dbReference type="RefSeq" id="WP_183851905.1">
    <property type="nucleotide sequence ID" value="NZ_JACHOO010000001.1"/>
</dbReference>
<proteinExistence type="predicted"/>
<dbReference type="Gene3D" id="1.20.120.530">
    <property type="entry name" value="GntR ligand-binding domain-like"/>
    <property type="match status" value="1"/>
</dbReference>
<dbReference type="AlphaFoldDB" id="A0A7W9FJ38"/>
<evidence type="ECO:0000256" key="4">
    <source>
        <dbReference type="SAM" id="MobiDB-lite"/>
    </source>
</evidence>
<dbReference type="Pfam" id="PF00392">
    <property type="entry name" value="GntR"/>
    <property type="match status" value="1"/>
</dbReference>
<feature type="region of interest" description="Disordered" evidence="4">
    <location>
        <begin position="240"/>
        <end position="264"/>
    </location>
</feature>
<dbReference type="InterPro" id="IPR000524">
    <property type="entry name" value="Tscrpt_reg_HTH_GntR"/>
</dbReference>
<dbReference type="PANTHER" id="PTHR43537:SF24">
    <property type="entry name" value="GLUCONATE OPERON TRANSCRIPTIONAL REPRESSOR"/>
    <property type="match status" value="1"/>
</dbReference>
<evidence type="ECO:0000256" key="2">
    <source>
        <dbReference type="ARBA" id="ARBA00023125"/>
    </source>
</evidence>
<dbReference type="GO" id="GO:0003700">
    <property type="term" value="F:DNA-binding transcription factor activity"/>
    <property type="evidence" value="ECO:0007669"/>
    <property type="project" value="InterPro"/>
</dbReference>
<dbReference type="InterPro" id="IPR011711">
    <property type="entry name" value="GntR_C"/>
</dbReference>
<dbReference type="SUPFAM" id="SSF46785">
    <property type="entry name" value="Winged helix' DNA-binding domain"/>
    <property type="match status" value="1"/>
</dbReference>
<protein>
    <submittedName>
        <fullName evidence="6">DNA-binding GntR family transcriptional regulator</fullName>
    </submittedName>
</protein>
<keyword evidence="2 6" id="KW-0238">DNA-binding</keyword>
<dbReference type="InterPro" id="IPR036390">
    <property type="entry name" value="WH_DNA-bd_sf"/>
</dbReference>
<dbReference type="PANTHER" id="PTHR43537">
    <property type="entry name" value="TRANSCRIPTIONAL REGULATOR, GNTR FAMILY"/>
    <property type="match status" value="1"/>
</dbReference>
<accession>A0A7W9FJ38</accession>
<dbReference type="Pfam" id="PF07729">
    <property type="entry name" value="FCD"/>
    <property type="match status" value="1"/>
</dbReference>
<feature type="compositionally biased region" description="Low complexity" evidence="4">
    <location>
        <begin position="240"/>
        <end position="254"/>
    </location>
</feature>
<dbReference type="InterPro" id="IPR036388">
    <property type="entry name" value="WH-like_DNA-bd_sf"/>
</dbReference>
<evidence type="ECO:0000256" key="3">
    <source>
        <dbReference type="ARBA" id="ARBA00023163"/>
    </source>
</evidence>
<dbReference type="InterPro" id="IPR008920">
    <property type="entry name" value="TF_FadR/GntR_C"/>
</dbReference>
<evidence type="ECO:0000313" key="6">
    <source>
        <dbReference type="EMBL" id="MBB5751332.1"/>
    </source>
</evidence>
<reference evidence="6 7" key="1">
    <citation type="submission" date="2020-08" db="EMBL/GenBank/DDBJ databases">
        <title>Genomic Encyclopedia of Type Strains, Phase IV (KMG-IV): sequencing the most valuable type-strain genomes for metagenomic binning, comparative biology and taxonomic classification.</title>
        <authorList>
            <person name="Goeker M."/>
        </authorList>
    </citation>
    <scope>NUCLEOTIDE SEQUENCE [LARGE SCALE GENOMIC DNA]</scope>
    <source>
        <strain evidence="6 7">DSM 16268</strain>
    </source>
</reference>
<keyword evidence="7" id="KW-1185">Reference proteome</keyword>
<dbReference type="Gene3D" id="1.10.10.10">
    <property type="entry name" value="Winged helix-like DNA-binding domain superfamily/Winged helix DNA-binding domain"/>
    <property type="match status" value="1"/>
</dbReference>
<organism evidence="6 7">
    <name type="scientific">Prosthecomicrobium pneumaticum</name>
    <dbReference type="NCBI Taxonomy" id="81895"/>
    <lineage>
        <taxon>Bacteria</taxon>
        <taxon>Pseudomonadati</taxon>
        <taxon>Pseudomonadota</taxon>
        <taxon>Alphaproteobacteria</taxon>
        <taxon>Hyphomicrobiales</taxon>
        <taxon>Kaistiaceae</taxon>
        <taxon>Prosthecomicrobium</taxon>
    </lineage>
</organism>
<feature type="domain" description="HTH gntR-type" evidence="5">
    <location>
        <begin position="12"/>
        <end position="79"/>
    </location>
</feature>
<comment type="caution">
    <text evidence="6">The sequence shown here is derived from an EMBL/GenBank/DDBJ whole genome shotgun (WGS) entry which is preliminary data.</text>
</comment>
<dbReference type="GO" id="GO:0003677">
    <property type="term" value="F:DNA binding"/>
    <property type="evidence" value="ECO:0007669"/>
    <property type="project" value="UniProtKB-KW"/>
</dbReference>
<dbReference type="SUPFAM" id="SSF48008">
    <property type="entry name" value="GntR ligand-binding domain-like"/>
    <property type="match status" value="1"/>
</dbReference>
<dbReference type="Proteomes" id="UP000523821">
    <property type="component" value="Unassembled WGS sequence"/>
</dbReference>
<dbReference type="CDD" id="cd07377">
    <property type="entry name" value="WHTH_GntR"/>
    <property type="match status" value="1"/>
</dbReference>
<gene>
    <name evidence="6" type="ORF">GGQ63_000375</name>
</gene>
<evidence type="ECO:0000259" key="5">
    <source>
        <dbReference type="PROSITE" id="PS50949"/>
    </source>
</evidence>
<evidence type="ECO:0000256" key="1">
    <source>
        <dbReference type="ARBA" id="ARBA00023015"/>
    </source>
</evidence>
<feature type="compositionally biased region" description="Basic residues" evidence="4">
    <location>
        <begin position="255"/>
        <end position="264"/>
    </location>
</feature>
<evidence type="ECO:0000313" key="7">
    <source>
        <dbReference type="Proteomes" id="UP000523821"/>
    </source>
</evidence>
<dbReference type="PROSITE" id="PS50949">
    <property type="entry name" value="HTH_GNTR"/>
    <property type="match status" value="1"/>
</dbReference>
<dbReference type="EMBL" id="JACHOO010000001">
    <property type="protein sequence ID" value="MBB5751332.1"/>
    <property type="molecule type" value="Genomic_DNA"/>
</dbReference>
<keyword evidence="1" id="KW-0805">Transcription regulation</keyword>
<keyword evidence="3" id="KW-0804">Transcription</keyword>